<dbReference type="Pfam" id="PF03466">
    <property type="entry name" value="LysR_substrate"/>
    <property type="match status" value="1"/>
</dbReference>
<dbReference type="PANTHER" id="PTHR30537:SF30">
    <property type="entry name" value="TRANSCRIPTIONAL REGULATOR-RELATED"/>
    <property type="match status" value="1"/>
</dbReference>
<dbReference type="Gene3D" id="1.10.10.10">
    <property type="entry name" value="Winged helix-like DNA-binding domain superfamily/Winged helix DNA-binding domain"/>
    <property type="match status" value="1"/>
</dbReference>
<feature type="domain" description="HTH lysR-type" evidence="5">
    <location>
        <begin position="1"/>
        <end position="60"/>
    </location>
</feature>
<dbReference type="PANTHER" id="PTHR30537">
    <property type="entry name" value="HTH-TYPE TRANSCRIPTIONAL REGULATOR"/>
    <property type="match status" value="1"/>
</dbReference>
<gene>
    <name evidence="6" type="ORF">N4T56_14765</name>
</gene>
<name>A0ABT2P877_9GAMM</name>
<dbReference type="InterPro" id="IPR036390">
    <property type="entry name" value="WH_DNA-bd_sf"/>
</dbReference>
<evidence type="ECO:0000256" key="1">
    <source>
        <dbReference type="ARBA" id="ARBA00009437"/>
    </source>
</evidence>
<dbReference type="SUPFAM" id="SSF53850">
    <property type="entry name" value="Periplasmic binding protein-like II"/>
    <property type="match status" value="1"/>
</dbReference>
<dbReference type="InterPro" id="IPR058163">
    <property type="entry name" value="LysR-type_TF_proteobact-type"/>
</dbReference>
<evidence type="ECO:0000313" key="7">
    <source>
        <dbReference type="Proteomes" id="UP001431192"/>
    </source>
</evidence>
<dbReference type="SUPFAM" id="SSF46785">
    <property type="entry name" value="Winged helix' DNA-binding domain"/>
    <property type="match status" value="1"/>
</dbReference>
<reference evidence="6" key="1">
    <citation type="submission" date="2022-09" db="EMBL/GenBank/DDBJ databases">
        <title>Shewanella sp. KJ10-1 sp.nov, isolated from marine algae.</title>
        <authorList>
            <person name="Butt M."/>
            <person name="Lee J.K."/>
            <person name="Kim J.M."/>
            <person name="Choi D.G."/>
        </authorList>
    </citation>
    <scope>NUCLEOTIDE SEQUENCE</scope>
    <source>
        <strain evidence="6">KJ10-1</strain>
    </source>
</reference>
<comment type="caution">
    <text evidence="6">The sequence shown here is derived from an EMBL/GenBank/DDBJ whole genome shotgun (WGS) entry which is preliminary data.</text>
</comment>
<dbReference type="Gene3D" id="3.40.190.290">
    <property type="match status" value="1"/>
</dbReference>
<protein>
    <submittedName>
        <fullName evidence="6">LysR family transcriptional regulator</fullName>
    </submittedName>
</protein>
<dbReference type="CDD" id="cd08422">
    <property type="entry name" value="PBP2_CrgA_like"/>
    <property type="match status" value="1"/>
</dbReference>
<keyword evidence="3" id="KW-0238">DNA-binding</keyword>
<keyword evidence="7" id="KW-1185">Reference proteome</keyword>
<evidence type="ECO:0000256" key="4">
    <source>
        <dbReference type="ARBA" id="ARBA00023163"/>
    </source>
</evidence>
<organism evidence="6 7">
    <name type="scientific">Shewanella phaeophyticola</name>
    <dbReference type="NCBI Taxonomy" id="2978345"/>
    <lineage>
        <taxon>Bacteria</taxon>
        <taxon>Pseudomonadati</taxon>
        <taxon>Pseudomonadota</taxon>
        <taxon>Gammaproteobacteria</taxon>
        <taxon>Alteromonadales</taxon>
        <taxon>Shewanellaceae</taxon>
        <taxon>Shewanella</taxon>
    </lineage>
</organism>
<dbReference type="RefSeq" id="WP_261733753.1">
    <property type="nucleotide sequence ID" value="NZ_JAODOQ010000001.1"/>
</dbReference>
<dbReference type="InterPro" id="IPR005119">
    <property type="entry name" value="LysR_subst-bd"/>
</dbReference>
<dbReference type="Pfam" id="PF00126">
    <property type="entry name" value="HTH_1"/>
    <property type="match status" value="1"/>
</dbReference>
<dbReference type="InterPro" id="IPR000847">
    <property type="entry name" value="LysR_HTH_N"/>
</dbReference>
<keyword evidence="2" id="KW-0805">Transcription regulation</keyword>
<evidence type="ECO:0000256" key="2">
    <source>
        <dbReference type="ARBA" id="ARBA00023015"/>
    </source>
</evidence>
<accession>A0ABT2P877</accession>
<dbReference type="EMBL" id="JAODOQ010000001">
    <property type="protein sequence ID" value="MCT8987491.1"/>
    <property type="molecule type" value="Genomic_DNA"/>
</dbReference>
<evidence type="ECO:0000256" key="3">
    <source>
        <dbReference type="ARBA" id="ARBA00023125"/>
    </source>
</evidence>
<sequence>MINHLRHMSVFAKVVDEGSFRAAAKALGLAPSRVSQTVSDLEQYLGVSLLNRTTRKLFLTNEGRKLYVHAAEITRSAEAGINELNGYSQQPIGSLKVSMPAFLTSSAISGAIAQFSLQYPTVTLSLHYTDQVVDILNEEIDLSIRVGWLKDSTLMCRKLGESQRLLVAAPKYVMSHPVPKHPTDLKDWNWIRFSMRASTVDFTSKTGEEVSVTETSNISVNSADALWYFARQNLGLTILPEPVAREQIKTGELVHVLPEWQLKPLGYYAVWPDKSRRETLTLLLVRFLAEQSL</sequence>
<evidence type="ECO:0000313" key="6">
    <source>
        <dbReference type="EMBL" id="MCT8987491.1"/>
    </source>
</evidence>
<keyword evidence="4" id="KW-0804">Transcription</keyword>
<evidence type="ECO:0000259" key="5">
    <source>
        <dbReference type="PROSITE" id="PS50931"/>
    </source>
</evidence>
<dbReference type="InterPro" id="IPR036388">
    <property type="entry name" value="WH-like_DNA-bd_sf"/>
</dbReference>
<dbReference type="PROSITE" id="PS50931">
    <property type="entry name" value="HTH_LYSR"/>
    <property type="match status" value="1"/>
</dbReference>
<comment type="similarity">
    <text evidence="1">Belongs to the LysR transcriptional regulatory family.</text>
</comment>
<proteinExistence type="inferred from homology"/>
<dbReference type="Proteomes" id="UP001431192">
    <property type="component" value="Unassembled WGS sequence"/>
</dbReference>